<dbReference type="InterPro" id="IPR003593">
    <property type="entry name" value="AAA+_ATPase"/>
</dbReference>
<dbReference type="GO" id="GO:0006508">
    <property type="term" value="P:proteolysis"/>
    <property type="evidence" value="ECO:0007669"/>
    <property type="project" value="InterPro"/>
</dbReference>
<dbReference type="PROSITE" id="PS00211">
    <property type="entry name" value="ABC_TRANSPORTER_1"/>
    <property type="match status" value="1"/>
</dbReference>
<feature type="transmembrane region" description="Helical" evidence="13">
    <location>
        <begin position="303"/>
        <end position="324"/>
    </location>
</feature>
<accession>A0A4R5F1R0</accession>
<dbReference type="SUPFAM" id="SSF90123">
    <property type="entry name" value="ABC transporter transmembrane region"/>
    <property type="match status" value="1"/>
</dbReference>
<proteinExistence type="inferred from homology"/>
<feature type="transmembrane region" description="Helical" evidence="13">
    <location>
        <begin position="165"/>
        <end position="191"/>
    </location>
</feature>
<keyword evidence="11" id="KW-0080">Bacteriocin transport</keyword>
<dbReference type="GO" id="GO:0015031">
    <property type="term" value="P:protein transport"/>
    <property type="evidence" value="ECO:0007669"/>
    <property type="project" value="UniProtKB-KW"/>
</dbReference>
<comment type="caution">
    <text evidence="17">The sequence shown here is derived from an EMBL/GenBank/DDBJ whole genome shotgun (WGS) entry which is preliminary data.</text>
</comment>
<dbReference type="PANTHER" id="PTHR24221">
    <property type="entry name" value="ATP-BINDING CASSETTE SUB-FAMILY B"/>
    <property type="match status" value="1"/>
</dbReference>
<feature type="domain" description="Peptidase C39" evidence="16">
    <location>
        <begin position="16"/>
        <end position="135"/>
    </location>
</feature>
<keyword evidence="6" id="KW-0788">Thiol protease</keyword>
<feature type="transmembrane region" description="Helical" evidence="13">
    <location>
        <begin position="276"/>
        <end position="297"/>
    </location>
</feature>
<evidence type="ECO:0000256" key="10">
    <source>
        <dbReference type="ARBA" id="ARBA00023136"/>
    </source>
</evidence>
<evidence type="ECO:0000256" key="9">
    <source>
        <dbReference type="ARBA" id="ARBA00022989"/>
    </source>
</evidence>
<keyword evidence="3" id="KW-1003">Cell membrane</keyword>
<sequence length="717" mass="77363">MAPRVLGRRRVPVMLQSTAVECGVACLAMVLSYYGRYTSIAEIRDAIVLGRDGVSAGAIVRQARKLGMEVRAVRAEPSALDTLFMPLIVHWNMNHFIVVERITADFVEVVDPGAGRQRLSQAEFGDGFTGVALELLPTVDLARRSGGGMRLWTFVRPFLPPAPKVVTIILAASLGLTLLGLVPALVIGYLLDHVLPTDSTGLVHVLAAGMLAYALGYALVSLARAELLLWMQTRIDWSMMVSFVRHLMSLPYQFFQLRRGGDLLVRVSSSAYVRDVVSSQLLAIAIDSALLGVYMLVIGVQSWTYVLVIAVLAIGQLAVMVVSAPHAQRYTERELQATGEAQSTLLETVTAAETVKSTGAEDIALARWSGRFADQLAASLRRRRLDNAIDALLSAVAATTPLLMLLVGAYLVLGGHLSVGEMFALNAMAGAALAPVTKLGGSIKSLQTVRVHLDRLRDIFDERTESACQGREEVDLNMSIKLSRVSFQYAGDAPAVLSDIDLSIQPSQMVAIVGQTGSGKSTLARLILGLYPPTTGDITFDGVSLSDLELRRFRRQCGVVTQSADIFSGSILANIALVASEATMADVIEAAKMAEVHDDIMRMPMGYETVLGEGGNGLSGGQRQRVALARALVARPKILLLDEATSNLDADTEMRVQRNLNALRCTRIVIAHRLSTIKDSDRILVLRDGRVVESGDHAGLLERNGHYAHLVGRQLVG</sequence>
<dbReference type="Pfam" id="PF00005">
    <property type="entry name" value="ABC_tran"/>
    <property type="match status" value="1"/>
</dbReference>
<dbReference type="GO" id="GO:0140359">
    <property type="term" value="F:ABC-type transporter activity"/>
    <property type="evidence" value="ECO:0007669"/>
    <property type="project" value="InterPro"/>
</dbReference>
<evidence type="ECO:0000256" key="1">
    <source>
        <dbReference type="ARBA" id="ARBA00004651"/>
    </source>
</evidence>
<dbReference type="InterPro" id="IPR011527">
    <property type="entry name" value="ABC1_TM_dom"/>
</dbReference>
<evidence type="ECO:0000313" key="18">
    <source>
        <dbReference type="Proteomes" id="UP000295136"/>
    </source>
</evidence>
<keyword evidence="2" id="KW-0813">Transport</keyword>
<comment type="similarity">
    <text evidence="12">Belongs to the ABC transporter superfamily. Lipid exporter (TC 3.A.1.106) family.</text>
</comment>
<dbReference type="InterPro" id="IPR039421">
    <property type="entry name" value="Type_1_exporter"/>
</dbReference>
<dbReference type="PROSITE" id="PS50893">
    <property type="entry name" value="ABC_TRANSPORTER_2"/>
    <property type="match status" value="1"/>
</dbReference>
<dbReference type="InterPro" id="IPR005074">
    <property type="entry name" value="Peptidase_C39"/>
</dbReference>
<dbReference type="InterPro" id="IPR003439">
    <property type="entry name" value="ABC_transporter-like_ATP-bd"/>
</dbReference>
<dbReference type="Gene3D" id="3.90.70.10">
    <property type="entry name" value="Cysteine proteinases"/>
    <property type="match status" value="1"/>
</dbReference>
<name>A0A4R5F1R0_9ACTN</name>
<keyword evidence="5" id="KW-0547">Nucleotide-binding</keyword>
<evidence type="ECO:0000256" key="6">
    <source>
        <dbReference type="ARBA" id="ARBA00022807"/>
    </source>
</evidence>
<evidence type="ECO:0000259" key="16">
    <source>
        <dbReference type="PROSITE" id="PS50990"/>
    </source>
</evidence>
<dbReference type="CDD" id="cd18779">
    <property type="entry name" value="ABC_6TM_T1SS_like"/>
    <property type="match status" value="1"/>
</dbReference>
<comment type="subcellular location">
    <subcellularLocation>
        <location evidence="1">Cell membrane</location>
        <topology evidence="1">Multi-pass membrane protein</topology>
    </subcellularLocation>
</comment>
<dbReference type="GO" id="GO:0008234">
    <property type="term" value="F:cysteine-type peptidase activity"/>
    <property type="evidence" value="ECO:0007669"/>
    <property type="project" value="UniProtKB-KW"/>
</dbReference>
<keyword evidence="9 13" id="KW-1133">Transmembrane helix</keyword>
<evidence type="ECO:0000313" key="17">
    <source>
        <dbReference type="EMBL" id="TDE41381.1"/>
    </source>
</evidence>
<evidence type="ECO:0000256" key="3">
    <source>
        <dbReference type="ARBA" id="ARBA00022475"/>
    </source>
</evidence>
<evidence type="ECO:0000256" key="8">
    <source>
        <dbReference type="ARBA" id="ARBA00022927"/>
    </source>
</evidence>
<feature type="transmembrane region" description="Helical" evidence="13">
    <location>
        <begin position="203"/>
        <end position="225"/>
    </location>
</feature>
<evidence type="ECO:0000259" key="14">
    <source>
        <dbReference type="PROSITE" id="PS50893"/>
    </source>
</evidence>
<keyword evidence="7" id="KW-0067">ATP-binding</keyword>
<dbReference type="EMBL" id="SMLD01000099">
    <property type="protein sequence ID" value="TDE41381.1"/>
    <property type="molecule type" value="Genomic_DNA"/>
</dbReference>
<dbReference type="Pfam" id="PF03412">
    <property type="entry name" value="Peptidase_C39"/>
    <property type="match status" value="1"/>
</dbReference>
<evidence type="ECO:0000259" key="15">
    <source>
        <dbReference type="PROSITE" id="PS50929"/>
    </source>
</evidence>
<evidence type="ECO:0000256" key="5">
    <source>
        <dbReference type="ARBA" id="ARBA00022741"/>
    </source>
</evidence>
<dbReference type="GO" id="GO:0005524">
    <property type="term" value="F:ATP binding"/>
    <property type="evidence" value="ECO:0007669"/>
    <property type="project" value="UniProtKB-KW"/>
</dbReference>
<dbReference type="GO" id="GO:0005886">
    <property type="term" value="C:plasma membrane"/>
    <property type="evidence" value="ECO:0007669"/>
    <property type="project" value="UniProtKB-SubCell"/>
</dbReference>
<dbReference type="Gene3D" id="3.40.50.300">
    <property type="entry name" value="P-loop containing nucleotide triphosphate hydrolases"/>
    <property type="match status" value="1"/>
</dbReference>
<keyword evidence="6" id="KW-0378">Hydrolase</keyword>
<keyword evidence="8" id="KW-0653">Protein transport</keyword>
<dbReference type="Proteomes" id="UP000295136">
    <property type="component" value="Unassembled WGS sequence"/>
</dbReference>
<dbReference type="PANTHER" id="PTHR24221:SF654">
    <property type="entry name" value="ATP-BINDING CASSETTE SUB-FAMILY B MEMBER 6"/>
    <property type="match status" value="1"/>
</dbReference>
<dbReference type="AlphaFoldDB" id="A0A4R5F1R0"/>
<dbReference type="PROSITE" id="PS50929">
    <property type="entry name" value="ABC_TM1F"/>
    <property type="match status" value="1"/>
</dbReference>
<dbReference type="Pfam" id="PF00664">
    <property type="entry name" value="ABC_membrane"/>
    <property type="match status" value="1"/>
</dbReference>
<organism evidence="17 18">
    <name type="scientific">Nonomuraea mesophila</name>
    <dbReference type="NCBI Taxonomy" id="2530382"/>
    <lineage>
        <taxon>Bacteria</taxon>
        <taxon>Bacillati</taxon>
        <taxon>Actinomycetota</taxon>
        <taxon>Actinomycetes</taxon>
        <taxon>Streptosporangiales</taxon>
        <taxon>Streptosporangiaceae</taxon>
        <taxon>Nonomuraea</taxon>
    </lineage>
</organism>
<evidence type="ECO:0000256" key="4">
    <source>
        <dbReference type="ARBA" id="ARBA00022692"/>
    </source>
</evidence>
<evidence type="ECO:0000256" key="12">
    <source>
        <dbReference type="ARBA" id="ARBA00061644"/>
    </source>
</evidence>
<dbReference type="SUPFAM" id="SSF52540">
    <property type="entry name" value="P-loop containing nucleoside triphosphate hydrolases"/>
    <property type="match status" value="1"/>
</dbReference>
<keyword evidence="18" id="KW-1185">Reference proteome</keyword>
<keyword evidence="10 13" id="KW-0472">Membrane</keyword>
<evidence type="ECO:0000256" key="13">
    <source>
        <dbReference type="SAM" id="Phobius"/>
    </source>
</evidence>
<feature type="domain" description="ABC transporter" evidence="14">
    <location>
        <begin position="480"/>
        <end position="713"/>
    </location>
</feature>
<dbReference type="InterPro" id="IPR036640">
    <property type="entry name" value="ABC1_TM_sf"/>
</dbReference>
<dbReference type="GO" id="GO:0016887">
    <property type="term" value="F:ATP hydrolysis activity"/>
    <property type="evidence" value="ECO:0007669"/>
    <property type="project" value="InterPro"/>
</dbReference>
<keyword evidence="6" id="KW-0645">Protease</keyword>
<feature type="domain" description="ABC transmembrane type-1" evidence="15">
    <location>
        <begin position="168"/>
        <end position="448"/>
    </location>
</feature>
<gene>
    <name evidence="17" type="ORF">E1295_30330</name>
</gene>
<dbReference type="FunFam" id="3.40.50.300:FF:000299">
    <property type="entry name" value="ABC transporter ATP-binding protein/permease"/>
    <property type="match status" value="1"/>
</dbReference>
<evidence type="ECO:0000256" key="2">
    <source>
        <dbReference type="ARBA" id="ARBA00022448"/>
    </source>
</evidence>
<dbReference type="Gene3D" id="1.20.1560.10">
    <property type="entry name" value="ABC transporter type 1, transmembrane domain"/>
    <property type="match status" value="1"/>
</dbReference>
<feature type="transmembrane region" description="Helical" evidence="13">
    <location>
        <begin position="391"/>
        <end position="413"/>
    </location>
</feature>
<evidence type="ECO:0000256" key="7">
    <source>
        <dbReference type="ARBA" id="ARBA00022840"/>
    </source>
</evidence>
<dbReference type="InterPro" id="IPR027417">
    <property type="entry name" value="P-loop_NTPase"/>
</dbReference>
<reference evidence="17 18" key="1">
    <citation type="submission" date="2019-03" db="EMBL/GenBank/DDBJ databases">
        <title>Draft genome sequences of novel Actinobacteria.</title>
        <authorList>
            <person name="Sahin N."/>
            <person name="Ay H."/>
            <person name="Saygin H."/>
        </authorList>
    </citation>
    <scope>NUCLEOTIDE SEQUENCE [LARGE SCALE GENOMIC DNA]</scope>
    <source>
        <strain evidence="17 18">6K102</strain>
    </source>
</reference>
<evidence type="ECO:0000256" key="11">
    <source>
        <dbReference type="ARBA" id="ARBA00043264"/>
    </source>
</evidence>
<dbReference type="InterPro" id="IPR017871">
    <property type="entry name" value="ABC_transporter-like_CS"/>
</dbReference>
<dbReference type="PROSITE" id="PS50990">
    <property type="entry name" value="PEPTIDASE_C39"/>
    <property type="match status" value="1"/>
</dbReference>
<keyword evidence="4 13" id="KW-0812">Transmembrane</keyword>
<dbReference type="SMART" id="SM00382">
    <property type="entry name" value="AAA"/>
    <property type="match status" value="1"/>
</dbReference>
<dbReference type="GO" id="GO:0043213">
    <property type="term" value="P:bacteriocin transport"/>
    <property type="evidence" value="ECO:0007669"/>
    <property type="project" value="UniProtKB-KW"/>
</dbReference>
<dbReference type="GO" id="GO:0034040">
    <property type="term" value="F:ATPase-coupled lipid transmembrane transporter activity"/>
    <property type="evidence" value="ECO:0007669"/>
    <property type="project" value="TreeGrafter"/>
</dbReference>
<protein>
    <submittedName>
        <fullName evidence="17">Peptidase domain-containing ABC transporter</fullName>
    </submittedName>
</protein>